<feature type="non-terminal residue" evidence="1">
    <location>
        <position position="1"/>
    </location>
</feature>
<organism evidence="1 2">
    <name type="scientific">Prorocentrum cordatum</name>
    <dbReference type="NCBI Taxonomy" id="2364126"/>
    <lineage>
        <taxon>Eukaryota</taxon>
        <taxon>Sar</taxon>
        <taxon>Alveolata</taxon>
        <taxon>Dinophyceae</taxon>
        <taxon>Prorocentrales</taxon>
        <taxon>Prorocentraceae</taxon>
        <taxon>Prorocentrum</taxon>
    </lineage>
</organism>
<dbReference type="EMBL" id="CAUYUJ010016293">
    <property type="protein sequence ID" value="CAK0863756.1"/>
    <property type="molecule type" value="Genomic_DNA"/>
</dbReference>
<name>A0ABN9UWS9_9DINO</name>
<sequence length="142" mass="15575">RRDRDVFQAGKRRRACRGRGRHLGCSGWPLPTAGLHASSSGEASWLECRDGRSLLNACRRAAAAARRRACSGASAPPRRACFSQEVSAGGRDGRGNVRGQERAALRSRRCDFFGRQAFHRPVPGAWSLRGRFVFQPRASVLA</sequence>
<evidence type="ECO:0000313" key="2">
    <source>
        <dbReference type="Proteomes" id="UP001189429"/>
    </source>
</evidence>
<proteinExistence type="predicted"/>
<gene>
    <name evidence="1" type="ORF">PCOR1329_LOCUS51811</name>
</gene>
<comment type="caution">
    <text evidence="1">The sequence shown here is derived from an EMBL/GenBank/DDBJ whole genome shotgun (WGS) entry which is preliminary data.</text>
</comment>
<accession>A0ABN9UWS9</accession>
<dbReference type="Proteomes" id="UP001189429">
    <property type="component" value="Unassembled WGS sequence"/>
</dbReference>
<reference evidence="1" key="1">
    <citation type="submission" date="2023-10" db="EMBL/GenBank/DDBJ databases">
        <authorList>
            <person name="Chen Y."/>
            <person name="Shah S."/>
            <person name="Dougan E. K."/>
            <person name="Thang M."/>
            <person name="Chan C."/>
        </authorList>
    </citation>
    <scope>NUCLEOTIDE SEQUENCE [LARGE SCALE GENOMIC DNA]</scope>
</reference>
<protein>
    <submittedName>
        <fullName evidence="1">Uncharacterized protein</fullName>
    </submittedName>
</protein>
<keyword evidence="2" id="KW-1185">Reference proteome</keyword>
<evidence type="ECO:0000313" key="1">
    <source>
        <dbReference type="EMBL" id="CAK0863756.1"/>
    </source>
</evidence>